<evidence type="ECO:0000313" key="9">
    <source>
        <dbReference type="Proteomes" id="UP001179280"/>
    </source>
</evidence>
<feature type="transmembrane region" description="Helical" evidence="6">
    <location>
        <begin position="196"/>
        <end position="217"/>
    </location>
</feature>
<comment type="caution">
    <text evidence="8">The sequence shown here is derived from an EMBL/GenBank/DDBJ whole genome shotgun (WGS) entry which is preliminary data.</text>
</comment>
<dbReference type="InterPro" id="IPR052536">
    <property type="entry name" value="ABC-4_Integral_Memb_Prot"/>
</dbReference>
<feature type="transmembrane region" description="Helical" evidence="6">
    <location>
        <begin position="585"/>
        <end position="603"/>
    </location>
</feature>
<comment type="subcellular location">
    <subcellularLocation>
        <location evidence="1 6">Cell membrane</location>
        <topology evidence="1 6">Multi-pass membrane protein</topology>
    </subcellularLocation>
</comment>
<keyword evidence="4 6" id="KW-1133">Transmembrane helix</keyword>
<keyword evidence="6" id="KW-0813">Transport</keyword>
<sequence length="648" mass="72673">MNQSLALKNVKKQGKNYFIYLFALVLSVALYFSFLTLRHNPVMRVVEERMSATPAITAGSVMLFFILAFFLLYANNLIMKRRSQEFGLLQLIGMTKQEVTKVVRVESAILYVIALVAGTIFGYLISKLMTMLLLLIIGIEEEVTLYFSLIALWQTVVVFLIIYVLVMIANSLFIRKRSILNLIQFRKQTENRARKLTIWEIIIGLFGLGLIGAGYFISSVMFSESFMSSTSQYLGVFAMLLTMLFVLGSVIVGTYLFYRGSVSFIAKLIRKKQAGYMPVKQVLSLSSIMFNMKSSSLLLTIITTISALAIGLLSLSYIGYYSAEESAKQYVPHHFSFADEEERNALQTGLDEEGISYQSHDLEVIELNLDLSDVLVDEGNQFFGDYENTVTPVVSDSHHLAEDVEPGSAYLTGMNAVLGSMLTFQDEGTVRFTVENEQIELDYTGLKDEGLVSYTFASGGLPILVVDNGLFQELLAEVETPQVDYAIQLSDEQDLSQATALFAELGPYESMANSQLEYFTDQKETIGLLMFVVGFLGLAFLFTSGCILYIKQMDESEADQPDYTILRKLGFSQMDLLKGIQVRQLYNFGIPLIIGLLHSYFAVRSGWFFFGAEMHIPMLIVMGLYTALYSVFAILSVAHSKKIIRESL</sequence>
<dbReference type="PIRSF" id="PIRSF018968">
    <property type="entry name" value="ABC_permease_BceB"/>
    <property type="match status" value="1"/>
</dbReference>
<evidence type="ECO:0000256" key="3">
    <source>
        <dbReference type="ARBA" id="ARBA00022692"/>
    </source>
</evidence>
<dbReference type="InterPro" id="IPR003838">
    <property type="entry name" value="ABC3_permease_C"/>
</dbReference>
<evidence type="ECO:0000256" key="1">
    <source>
        <dbReference type="ARBA" id="ARBA00004651"/>
    </source>
</evidence>
<feature type="transmembrane region" description="Helical" evidence="6">
    <location>
        <begin position="145"/>
        <end position="175"/>
    </location>
</feature>
<keyword evidence="3 6" id="KW-0812">Transmembrane</keyword>
<evidence type="ECO:0000256" key="6">
    <source>
        <dbReference type="PIRNR" id="PIRNR018968"/>
    </source>
</evidence>
<feature type="transmembrane region" description="Helical" evidence="6">
    <location>
        <begin position="55"/>
        <end position="74"/>
    </location>
</feature>
<feature type="transmembrane region" description="Helical" evidence="6">
    <location>
        <begin position="108"/>
        <end position="139"/>
    </location>
</feature>
<dbReference type="RefSeq" id="WP_204466872.1">
    <property type="nucleotide sequence ID" value="NZ_JAFBCV010000009.1"/>
</dbReference>
<proteinExistence type="inferred from homology"/>
<organism evidence="8 9">
    <name type="scientific">Shouchella xiaoxiensis</name>
    <dbReference type="NCBI Taxonomy" id="766895"/>
    <lineage>
        <taxon>Bacteria</taxon>
        <taxon>Bacillati</taxon>
        <taxon>Bacillota</taxon>
        <taxon>Bacilli</taxon>
        <taxon>Bacillales</taxon>
        <taxon>Bacillaceae</taxon>
        <taxon>Shouchella</taxon>
    </lineage>
</organism>
<evidence type="ECO:0000256" key="5">
    <source>
        <dbReference type="ARBA" id="ARBA00023136"/>
    </source>
</evidence>
<keyword evidence="2 6" id="KW-1003">Cell membrane</keyword>
<comment type="similarity">
    <text evidence="6">Belongs to the ABC-4 integral membrane protein family.</text>
</comment>
<gene>
    <name evidence="8" type="ORF">JOC54_002965</name>
</gene>
<dbReference type="PANTHER" id="PTHR46795:SF3">
    <property type="entry name" value="ABC TRANSPORTER PERMEASE"/>
    <property type="match status" value="1"/>
</dbReference>
<dbReference type="InterPro" id="IPR027022">
    <property type="entry name" value="ABC_permease_BceB-typ"/>
</dbReference>
<dbReference type="Pfam" id="PF02687">
    <property type="entry name" value="FtsX"/>
    <property type="match status" value="1"/>
</dbReference>
<feature type="domain" description="ABC3 transporter permease C-terminal" evidence="7">
    <location>
        <begin position="60"/>
        <end position="178"/>
    </location>
</feature>
<dbReference type="Proteomes" id="UP001179280">
    <property type="component" value="Unassembled WGS sequence"/>
</dbReference>
<accession>A0ABS2SY40</accession>
<feature type="transmembrane region" description="Helical" evidence="6">
    <location>
        <begin position="17"/>
        <end position="35"/>
    </location>
</feature>
<dbReference type="PANTHER" id="PTHR46795">
    <property type="entry name" value="ABC TRANSPORTER PERMEASE-RELATED-RELATED"/>
    <property type="match status" value="1"/>
</dbReference>
<feature type="transmembrane region" description="Helical" evidence="6">
    <location>
        <begin position="615"/>
        <end position="638"/>
    </location>
</feature>
<name>A0ABS2SY40_9BACI</name>
<evidence type="ECO:0000313" key="8">
    <source>
        <dbReference type="EMBL" id="MBM7839685.1"/>
    </source>
</evidence>
<dbReference type="EMBL" id="JAFBCV010000009">
    <property type="protein sequence ID" value="MBM7839685.1"/>
    <property type="molecule type" value="Genomic_DNA"/>
</dbReference>
<reference evidence="8" key="1">
    <citation type="submission" date="2021-01" db="EMBL/GenBank/DDBJ databases">
        <title>Genomic Encyclopedia of Type Strains, Phase IV (KMG-IV): sequencing the most valuable type-strain genomes for metagenomic binning, comparative biology and taxonomic classification.</title>
        <authorList>
            <person name="Goeker M."/>
        </authorList>
    </citation>
    <scope>NUCLEOTIDE SEQUENCE</scope>
    <source>
        <strain evidence="8">DSM 21943</strain>
    </source>
</reference>
<feature type="transmembrane region" description="Helical" evidence="6">
    <location>
        <begin position="297"/>
        <end position="320"/>
    </location>
</feature>
<evidence type="ECO:0000256" key="4">
    <source>
        <dbReference type="ARBA" id="ARBA00022989"/>
    </source>
</evidence>
<keyword evidence="9" id="KW-1185">Reference proteome</keyword>
<evidence type="ECO:0000256" key="2">
    <source>
        <dbReference type="ARBA" id="ARBA00022475"/>
    </source>
</evidence>
<evidence type="ECO:0000259" key="7">
    <source>
        <dbReference type="Pfam" id="PF02687"/>
    </source>
</evidence>
<feature type="transmembrane region" description="Helical" evidence="6">
    <location>
        <begin position="237"/>
        <end position="258"/>
    </location>
</feature>
<protein>
    <submittedName>
        <fullName evidence="8">Bacitracin transport system permease protein</fullName>
    </submittedName>
</protein>
<feature type="transmembrane region" description="Helical" evidence="6">
    <location>
        <begin position="526"/>
        <end position="550"/>
    </location>
</feature>
<keyword evidence="5 6" id="KW-0472">Membrane</keyword>